<evidence type="ECO:0000313" key="8">
    <source>
        <dbReference type="EMBL" id="AHB36487.1"/>
    </source>
</evidence>
<protein>
    <recommendedName>
        <fullName evidence="7">ABC3 transporter permease C-terminal domain-containing protein</fullName>
    </recommendedName>
</protein>
<dbReference type="STRING" id="1276258.SAPIS_v1c06420"/>
<accession>V5RIK1</accession>
<keyword evidence="9" id="KW-1185">Reference proteome</keyword>
<dbReference type="Proteomes" id="UP000018550">
    <property type="component" value="Chromosome"/>
</dbReference>
<evidence type="ECO:0000256" key="4">
    <source>
        <dbReference type="ARBA" id="ARBA00022989"/>
    </source>
</evidence>
<dbReference type="GO" id="GO:0022857">
    <property type="term" value="F:transmembrane transporter activity"/>
    <property type="evidence" value="ECO:0007669"/>
    <property type="project" value="TreeGrafter"/>
</dbReference>
<feature type="domain" description="ABC3 transporter permease C-terminal" evidence="7">
    <location>
        <begin position="621"/>
        <end position="732"/>
    </location>
</feature>
<dbReference type="KEGG" id="sapi:SAPIS_v1c06420"/>
<comment type="subcellular location">
    <subcellularLocation>
        <location evidence="1">Cell membrane</location>
        <topology evidence="1">Multi-pass membrane protein</topology>
    </subcellularLocation>
</comment>
<feature type="domain" description="ABC3 transporter permease C-terminal" evidence="7">
    <location>
        <begin position="1351"/>
        <end position="1469"/>
    </location>
</feature>
<dbReference type="eggNOG" id="COG0577">
    <property type="taxonomic scope" value="Bacteria"/>
</dbReference>
<evidence type="ECO:0000256" key="3">
    <source>
        <dbReference type="ARBA" id="ARBA00022692"/>
    </source>
</evidence>
<feature type="transmembrane region" description="Helical" evidence="6">
    <location>
        <begin position="1393"/>
        <end position="1421"/>
    </location>
</feature>
<keyword evidence="3 6" id="KW-0812">Transmembrane</keyword>
<dbReference type="HOGENOM" id="CLU_249804_0_0_14"/>
<dbReference type="Pfam" id="PF02687">
    <property type="entry name" value="FtsX"/>
    <property type="match status" value="2"/>
</dbReference>
<keyword evidence="5 6" id="KW-0472">Membrane</keyword>
<feature type="transmembrane region" description="Helical" evidence="6">
    <location>
        <begin position="712"/>
        <end position="734"/>
    </location>
</feature>
<feature type="transmembrane region" description="Helical" evidence="6">
    <location>
        <begin position="1441"/>
        <end position="1464"/>
    </location>
</feature>
<evidence type="ECO:0000256" key="5">
    <source>
        <dbReference type="ARBA" id="ARBA00023136"/>
    </source>
</evidence>
<dbReference type="PANTHER" id="PTHR30572">
    <property type="entry name" value="MEMBRANE COMPONENT OF TRANSPORTER-RELATED"/>
    <property type="match status" value="1"/>
</dbReference>
<evidence type="ECO:0000256" key="2">
    <source>
        <dbReference type="ARBA" id="ARBA00022475"/>
    </source>
</evidence>
<evidence type="ECO:0000256" key="6">
    <source>
        <dbReference type="SAM" id="Phobius"/>
    </source>
</evidence>
<dbReference type="InterPro" id="IPR050250">
    <property type="entry name" value="Macrolide_Exporter_MacB"/>
</dbReference>
<feature type="transmembrane region" description="Helical" evidence="6">
    <location>
        <begin position="614"/>
        <end position="638"/>
    </location>
</feature>
<dbReference type="GO" id="GO:0005886">
    <property type="term" value="C:plasma membrane"/>
    <property type="evidence" value="ECO:0007669"/>
    <property type="project" value="UniProtKB-SubCell"/>
</dbReference>
<dbReference type="EMBL" id="CP006682">
    <property type="protein sequence ID" value="AHB36487.1"/>
    <property type="molecule type" value="Genomic_DNA"/>
</dbReference>
<dbReference type="PANTHER" id="PTHR30572:SF9">
    <property type="entry name" value="ABC TRANSPORTER PERMEASE PROTEIN"/>
    <property type="match status" value="1"/>
</dbReference>
<gene>
    <name evidence="8" type="ORF">SAPIS_v1c06420</name>
</gene>
<name>V5RIK1_SPIAP</name>
<evidence type="ECO:0000313" key="9">
    <source>
        <dbReference type="Proteomes" id="UP000018550"/>
    </source>
</evidence>
<feature type="transmembrane region" description="Helical" evidence="6">
    <location>
        <begin position="1349"/>
        <end position="1373"/>
    </location>
</feature>
<dbReference type="PATRIC" id="fig|1276258.3.peg.655"/>
<proteinExistence type="predicted"/>
<evidence type="ECO:0000256" key="1">
    <source>
        <dbReference type="ARBA" id="ARBA00004651"/>
    </source>
</evidence>
<feature type="transmembrane region" description="Helical" evidence="6">
    <location>
        <begin position="659"/>
        <end position="676"/>
    </location>
</feature>
<keyword evidence="2" id="KW-1003">Cell membrane</keyword>
<sequence>MLLFKNGLKNLLKDYIQFSIYIILISIAVIFTATFGISASNLLRTNNQVSSHSKHHDYSFRYTSSKYKSNDTQTLSPWFAFDSDLVKDYKDNYFPTLTIGGNDGVLKAYTFKDGLKENKSSYDSSIYIIGDKGNGGKKWINFHFGDVEPNVISSEKDLSYKPTSEKDYILNFTKEQKIEKVRSMEFGSFYRFNKNSNAFKRSLIGQLYEKNDYFQGKLSKKTEKTALDIFDYMFYVNNSSITSVIKSSMVNYYETLKDDKVQKMNKYINGDGINGDKTKDDIIKNGYNGRIGNIVKGDKDDQNSYFICEDINFKLNGKDLDPDNTLKKFGSYLIKNFSAYNLFINPGTNNNPYNIKSNPLISRDLFKNYYSLLGDLSDFNIDLTSEVVMWDSSGKKFRYVSAFYNEKNEKNENIVKFYNRKNYTIYESLKVDDGSLFTEKSFMVSSGYAKYNNMELGDEYEIFPGQGKNGALRLDAIGVDSQNVYPSIYEEDLLTNQQNEAIFYISNDTFRTMFNETNNQKNNIVDDSKYQDVSRGYMYYHGKIHEKKDNLAKFKLYAADNLVNINEVKEQQEAYASKGSLSETSDLSRINVQSYKDTNLINLRSTLFGSVTKLFLLIAVVFCVIFLLIILFVVYNIVRKILISQRSQIGTLKSLGTTNNKILVNYVMYMTLPIIITVPIGWAISVFLQTPIMNIFEYYFNIPSMLTIDWKFLLIMWLGFFLVVGFMVYMTAYLTVRQSPLTLLQPSKSSHPNLFLVRIFSLIKYINFTSKLRGVIVSVSLKDIFIFLTVMFISSIILMVSVATPSILSTMSNEYYRNVRYNNDYTYSYNTPNNPLSRYSFYNLNNNITQSTMDASTFSGIIKTKEGKEVTLFGEDKASKNYWKENSGDYKNYFEKMLINNLFTFKGNVLSVGIMDKMVDHYESLFNKGEENLVLTYLNQLTCEVIPKLFNQKPLSCDNKKRSYKESIKEISNNILPSSIKQLWDNDDSEFKNFTYGFGSIPFNSNEDELFTKFDARILDGSKDGINVLGYGLDKESNFKGIGFKNRSKLFESMRDDEIPIIINRKLKLKGYNIGSKINLATEQNIIELKSENNSFTPVNNDWWSYSDSKNTKDVFSMDLSKLTFYEQNDDKLSEWNYRDNDKLSNYNKLQNIQLKIPKKLFNQELLKEVNSKYKEYSGFDVDTTNENITVKPFDVRMYRGDKWEPLQITNLLGGTNNWWNIALKEGLFVNNKLSNESKINYRVVDIVDTYDQPKIFVDQEKANEILGYKNPKERVKVGQTSINIWSNAKMSSNDMISDQLQRIIFQSKDGNITTDGFKQYMATAIGKTDYMKVRKEATSNLISSATSLSIVFVSISIISAIIVIYLITDLFVGKYKRFMNYMRIQGYSMREVNSIIMWIFLPLTLIGIVLAEVLVTLIIYTAIPKILISLNIAVPLSFSWTVFPIILVSGLLIFAIAYFVIIYSMSKTKLASLIGVS</sequence>
<dbReference type="InterPro" id="IPR003838">
    <property type="entry name" value="ABC3_permease_C"/>
</dbReference>
<keyword evidence="4 6" id="KW-1133">Transmembrane helix</keyword>
<evidence type="ECO:0000259" key="7">
    <source>
        <dbReference type="Pfam" id="PF02687"/>
    </source>
</evidence>
<feature type="transmembrane region" description="Helical" evidence="6">
    <location>
        <begin position="20"/>
        <end position="43"/>
    </location>
</feature>
<organism evidence="8 9">
    <name type="scientific">Spiroplasma apis B31</name>
    <dbReference type="NCBI Taxonomy" id="1276258"/>
    <lineage>
        <taxon>Bacteria</taxon>
        <taxon>Bacillati</taxon>
        <taxon>Mycoplasmatota</taxon>
        <taxon>Mollicutes</taxon>
        <taxon>Entomoplasmatales</taxon>
        <taxon>Spiroplasmataceae</taxon>
        <taxon>Spiroplasma</taxon>
    </lineage>
</organism>
<reference evidence="8 9" key="1">
    <citation type="journal article" date="2014" name="Genome Announc.">
        <title>Complete Genome Sequence of Spiroplasma apis B31T (ATCC 33834), a Bacterium Associated with May Disease of Honeybees (Apis mellifera).</title>
        <authorList>
            <person name="Ku C."/>
            <person name="Lo W.S."/>
            <person name="Chen L.L."/>
            <person name="Kuo C.H."/>
        </authorList>
    </citation>
    <scope>NUCLEOTIDE SEQUENCE [LARGE SCALE GENOMIC DNA]</scope>
    <source>
        <strain evidence="8">B31</strain>
    </source>
</reference>
<feature type="transmembrane region" description="Helical" evidence="6">
    <location>
        <begin position="784"/>
        <end position="808"/>
    </location>
</feature>
<dbReference type="RefSeq" id="WP_023789621.1">
    <property type="nucleotide sequence ID" value="NC_022998.1"/>
</dbReference>